<feature type="compositionally biased region" description="Low complexity" evidence="7">
    <location>
        <begin position="18"/>
        <end position="28"/>
    </location>
</feature>
<feature type="domain" description="EccD-like transmembrane" evidence="9">
    <location>
        <begin position="147"/>
        <end position="489"/>
    </location>
</feature>
<evidence type="ECO:0000256" key="4">
    <source>
        <dbReference type="ARBA" id="ARBA00022692"/>
    </source>
</evidence>
<dbReference type="Pfam" id="PF19053">
    <property type="entry name" value="EccD"/>
    <property type="match status" value="1"/>
</dbReference>
<dbReference type="NCBIfam" id="TIGR03920">
    <property type="entry name" value="T7SS_EccD"/>
    <property type="match status" value="1"/>
</dbReference>
<feature type="transmembrane region" description="Helical" evidence="8">
    <location>
        <begin position="234"/>
        <end position="253"/>
    </location>
</feature>
<dbReference type="InterPro" id="IPR044049">
    <property type="entry name" value="EccD_transm"/>
</dbReference>
<comment type="subcellular location">
    <subcellularLocation>
        <location evidence="1">Cell membrane</location>
        <topology evidence="1">Multi-pass membrane protein</topology>
    </subcellularLocation>
</comment>
<name>A0ABU2SBM7_9ACTN</name>
<comment type="similarity">
    <text evidence="2">Belongs to the EccD/Snm4 family.</text>
</comment>
<dbReference type="Proteomes" id="UP001183615">
    <property type="component" value="Unassembled WGS sequence"/>
</dbReference>
<protein>
    <submittedName>
        <fullName evidence="10">Type VII secretion integral membrane protein EccD</fullName>
    </submittedName>
</protein>
<dbReference type="EMBL" id="JAVREV010000019">
    <property type="protein sequence ID" value="MDT0446376.1"/>
    <property type="molecule type" value="Genomic_DNA"/>
</dbReference>
<reference evidence="11" key="1">
    <citation type="submission" date="2023-07" db="EMBL/GenBank/DDBJ databases">
        <title>30 novel species of actinomycetes from the DSMZ collection.</title>
        <authorList>
            <person name="Nouioui I."/>
        </authorList>
    </citation>
    <scope>NUCLEOTIDE SEQUENCE [LARGE SCALE GENOMIC DNA]</scope>
    <source>
        <strain evidence="11">DSM 41886</strain>
    </source>
</reference>
<sequence length="492" mass="49113">MSASLTHHPAAPHPPDPAARAVPRAPAGASPPAAAAFVRIGVAGPAGRTDLAVPAAVPLASMLPMLLQQSGEGPGPDGGVRHGGWVLRRADGTRLDAATSLAEQGVAEGDLLFLAHGDADATPPLYDDIAEVIGEHGVRDTWPVRATRHAAAALTALAVLTGCAAFAVAPGAVPGWLALATAALVLAFGVLASRGFDNVHAGTFAGLLAVPPAVVGAVRLLGAGHDGSGLDAEHLLLACAVVAVLGVLGPVLVGGGDGTFAALVVAGPLGAVGAAICTIWRDVTPAEAASVTGPLALALTTLWPTLALRVARVPAPQLAATADELERLPSQLAHERLAARVAAARRVLGGMVVGSHLVAGGALLWLFAATELWPGVLAGTLTALILLRARLFRERGQVATALVTAFAGAAGAAVFTVADRAAQTAPLLGVLVPVALTAALVAGGVGIAAGRRRPNPRLARTLDVLETTLLVAVVPLALAVWEVYGALLNLRA</sequence>
<keyword evidence="5 8" id="KW-1133">Transmembrane helix</keyword>
<evidence type="ECO:0000256" key="6">
    <source>
        <dbReference type="ARBA" id="ARBA00023136"/>
    </source>
</evidence>
<accession>A0ABU2SBM7</accession>
<organism evidence="10 11">
    <name type="scientific">Streptomyces johnsoniae</name>
    <dbReference type="NCBI Taxonomy" id="3075532"/>
    <lineage>
        <taxon>Bacteria</taxon>
        <taxon>Bacillati</taxon>
        <taxon>Actinomycetota</taxon>
        <taxon>Actinomycetes</taxon>
        <taxon>Kitasatosporales</taxon>
        <taxon>Streptomycetaceae</taxon>
        <taxon>Streptomyces</taxon>
    </lineage>
</organism>
<dbReference type="PIRSF" id="PIRSF017804">
    <property type="entry name" value="Secretion_EccD1"/>
    <property type="match status" value="1"/>
</dbReference>
<dbReference type="Gene3D" id="3.10.20.90">
    <property type="entry name" value="Phosphatidylinositol 3-kinase Catalytic Subunit, Chain A, domain 1"/>
    <property type="match status" value="1"/>
</dbReference>
<evidence type="ECO:0000256" key="7">
    <source>
        <dbReference type="SAM" id="MobiDB-lite"/>
    </source>
</evidence>
<dbReference type="InterPro" id="IPR006707">
    <property type="entry name" value="T7SS_EccD"/>
</dbReference>
<evidence type="ECO:0000256" key="2">
    <source>
        <dbReference type="ARBA" id="ARBA00006162"/>
    </source>
</evidence>
<feature type="transmembrane region" description="Helical" evidence="8">
    <location>
        <begin position="175"/>
        <end position="192"/>
    </location>
</feature>
<keyword evidence="4 8" id="KW-0812">Transmembrane</keyword>
<keyword evidence="6 8" id="KW-0472">Membrane</keyword>
<evidence type="ECO:0000256" key="1">
    <source>
        <dbReference type="ARBA" id="ARBA00004651"/>
    </source>
</evidence>
<feature type="transmembrane region" description="Helical" evidence="8">
    <location>
        <begin position="204"/>
        <end position="222"/>
    </location>
</feature>
<feature type="transmembrane region" description="Helical" evidence="8">
    <location>
        <begin position="347"/>
        <end position="366"/>
    </location>
</feature>
<evidence type="ECO:0000259" key="9">
    <source>
        <dbReference type="Pfam" id="PF19053"/>
    </source>
</evidence>
<evidence type="ECO:0000256" key="3">
    <source>
        <dbReference type="ARBA" id="ARBA00022475"/>
    </source>
</evidence>
<comment type="caution">
    <text evidence="10">The sequence shown here is derived from an EMBL/GenBank/DDBJ whole genome shotgun (WGS) entry which is preliminary data.</text>
</comment>
<evidence type="ECO:0000313" key="11">
    <source>
        <dbReference type="Proteomes" id="UP001183615"/>
    </source>
</evidence>
<feature type="transmembrane region" description="Helical" evidence="8">
    <location>
        <begin position="293"/>
        <end position="311"/>
    </location>
</feature>
<feature type="region of interest" description="Disordered" evidence="7">
    <location>
        <begin position="1"/>
        <end position="28"/>
    </location>
</feature>
<evidence type="ECO:0000256" key="8">
    <source>
        <dbReference type="SAM" id="Phobius"/>
    </source>
</evidence>
<feature type="transmembrane region" description="Helical" evidence="8">
    <location>
        <begin position="372"/>
        <end position="391"/>
    </location>
</feature>
<dbReference type="RefSeq" id="WP_311620532.1">
    <property type="nucleotide sequence ID" value="NZ_JAVREV010000019.1"/>
</dbReference>
<feature type="transmembrane region" description="Helical" evidence="8">
    <location>
        <begin position="430"/>
        <end position="450"/>
    </location>
</feature>
<evidence type="ECO:0000256" key="5">
    <source>
        <dbReference type="ARBA" id="ARBA00022989"/>
    </source>
</evidence>
<keyword evidence="11" id="KW-1185">Reference proteome</keyword>
<dbReference type="Pfam" id="PF08817">
    <property type="entry name" value="YukD"/>
    <property type="match status" value="1"/>
</dbReference>
<feature type="transmembrane region" description="Helical" evidence="8">
    <location>
        <begin position="398"/>
        <end position="418"/>
    </location>
</feature>
<dbReference type="InterPro" id="IPR024962">
    <property type="entry name" value="YukD-like"/>
</dbReference>
<feature type="transmembrane region" description="Helical" evidence="8">
    <location>
        <begin position="149"/>
        <end position="169"/>
    </location>
</feature>
<gene>
    <name evidence="10" type="primary">eccD</name>
    <name evidence="10" type="ORF">RM779_27825</name>
</gene>
<feature type="transmembrane region" description="Helical" evidence="8">
    <location>
        <begin position="260"/>
        <end position="281"/>
    </location>
</feature>
<proteinExistence type="inferred from homology"/>
<feature type="transmembrane region" description="Helical" evidence="8">
    <location>
        <begin position="462"/>
        <end position="481"/>
    </location>
</feature>
<evidence type="ECO:0000313" key="10">
    <source>
        <dbReference type="EMBL" id="MDT0446376.1"/>
    </source>
</evidence>
<keyword evidence="3" id="KW-1003">Cell membrane</keyword>